<sequence>MRPSLVLRGTNYNPTKVNLRLRKAYRGSRTPVLPLARRLADGDSRKGAAAARTDIVNPALCDDILSYIGPSLSQYKNCDIVDVCPGAGLWSSKLHDFLKPRRHVLLEPDKFYTPFLKPLLEAPGSTYIDGPAGDEALSSIANTFHQGLLPDQHPFPKGDPRLNETNTSLLLLLNLSGVKASSIKKTYFATREVLNVLTGTASTGSGLGRYGHVRMLVWVGDYYKERMLPNDLNLLDAHNLSIYHHTRIHLIADRPGPRAAREDTTVELASAVRAADKMRLAGIEVPPHRQNRYHQMALSLLKDRDAEDVQAELRAKIIPDKSPLEELHELQELFKSKSHSWTNIGPWRERLDHLQNVLEKSLMDRRRNHLKFIEKWAVADEVSRLEVIIGDENRPAQERLEAKTHWEKLKAELDKKDFRGRVLEQLLPLVIDHRRAFYQNPSLLEWDNRPFEPLATKQNEFYPQQSLCLADFDPKPRVREQALKDLAYWQRLTSSLFQRYAHPLGTSLDKLRLGSSEAILPELRAVRDPMRGGSLDVNDVRVRSLTLEMLDEVVDAWKNWTFRPADLEKQFTKSRPDFSDYLDEGTPEVRSFYL</sequence>
<keyword evidence="9" id="KW-1185">Reference proteome</keyword>
<dbReference type="RefSeq" id="XP_020130951.1">
    <property type="nucleotide sequence ID" value="XM_020272628.1"/>
</dbReference>
<reference evidence="8 9" key="1">
    <citation type="submission" date="2016-10" db="EMBL/GenBank/DDBJ databases">
        <title>Proteomics and genomics reveal pathogen-plant mechanisms compatible with a hemibiotrophic lifestyle of Diplodia corticola.</title>
        <authorList>
            <person name="Fernandes I."/>
            <person name="De Jonge R."/>
            <person name="Van De Peer Y."/>
            <person name="Devreese B."/>
            <person name="Alves A."/>
            <person name="Esteves A.C."/>
        </authorList>
    </citation>
    <scope>NUCLEOTIDE SEQUENCE [LARGE SCALE GENOMIC DNA]</scope>
    <source>
        <strain evidence="8 9">CBS 112549</strain>
    </source>
</reference>
<dbReference type="EMBL" id="MNUE01000021">
    <property type="protein sequence ID" value="OJD34691.1"/>
    <property type="molecule type" value="Genomic_DNA"/>
</dbReference>
<evidence type="ECO:0000256" key="2">
    <source>
        <dbReference type="ARBA" id="ARBA00013836"/>
    </source>
</evidence>
<dbReference type="GO" id="GO:0034246">
    <property type="term" value="F:mitochondrial transcription factor activity"/>
    <property type="evidence" value="ECO:0007669"/>
    <property type="project" value="TreeGrafter"/>
</dbReference>
<dbReference type="SUPFAM" id="SSF53335">
    <property type="entry name" value="S-adenosyl-L-methionine-dependent methyltransferases"/>
    <property type="match status" value="1"/>
</dbReference>
<evidence type="ECO:0000256" key="1">
    <source>
        <dbReference type="ARBA" id="ARBA00004173"/>
    </source>
</evidence>
<dbReference type="InterPro" id="IPR001737">
    <property type="entry name" value="KsgA/Erm"/>
</dbReference>
<comment type="caution">
    <text evidence="8">The sequence shown here is derived from an EMBL/GenBank/DDBJ whole genome shotgun (WGS) entry which is preliminary data.</text>
</comment>
<keyword evidence="6" id="KW-0694">RNA-binding</keyword>
<comment type="function">
    <text evidence="7">Mitochondrial transcription factor that confers selective promoter recognition on the core subunit of the yeast mitochondrial RNA polymerase. Interacts with DNA in a non-specific manner.</text>
</comment>
<keyword evidence="4 8" id="KW-0808">Transferase</keyword>
<dbReference type="GO" id="GO:0005759">
    <property type="term" value="C:mitochondrial matrix"/>
    <property type="evidence" value="ECO:0007669"/>
    <property type="project" value="TreeGrafter"/>
</dbReference>
<evidence type="ECO:0000256" key="7">
    <source>
        <dbReference type="ARBA" id="ARBA00024915"/>
    </source>
</evidence>
<keyword evidence="5" id="KW-0949">S-adenosyl-L-methionine</keyword>
<proteinExistence type="predicted"/>
<keyword evidence="3 8" id="KW-0489">Methyltransferase</keyword>
<dbReference type="InterPro" id="IPR023165">
    <property type="entry name" value="rRNA_Ade_diMease-like_C"/>
</dbReference>
<dbReference type="GO" id="GO:0008168">
    <property type="term" value="F:methyltransferase activity"/>
    <property type="evidence" value="ECO:0007669"/>
    <property type="project" value="UniProtKB-KW"/>
</dbReference>
<dbReference type="OrthoDB" id="16079at2759"/>
<dbReference type="GO" id="GO:0006391">
    <property type="term" value="P:transcription initiation at mitochondrial promoter"/>
    <property type="evidence" value="ECO:0007669"/>
    <property type="project" value="TreeGrafter"/>
</dbReference>
<dbReference type="GO" id="GO:0032259">
    <property type="term" value="P:methylation"/>
    <property type="evidence" value="ECO:0007669"/>
    <property type="project" value="UniProtKB-KW"/>
</dbReference>
<evidence type="ECO:0000313" key="8">
    <source>
        <dbReference type="EMBL" id="OJD34691.1"/>
    </source>
</evidence>
<evidence type="ECO:0000256" key="3">
    <source>
        <dbReference type="ARBA" id="ARBA00022603"/>
    </source>
</evidence>
<evidence type="ECO:0000313" key="9">
    <source>
        <dbReference type="Proteomes" id="UP000183809"/>
    </source>
</evidence>
<evidence type="ECO:0000256" key="4">
    <source>
        <dbReference type="ARBA" id="ARBA00022679"/>
    </source>
</evidence>
<dbReference type="AlphaFoldDB" id="A0A1J9RQ59"/>
<dbReference type="GO" id="GO:0034245">
    <property type="term" value="C:mitochondrial DNA-directed RNA polymerase complex"/>
    <property type="evidence" value="ECO:0007669"/>
    <property type="project" value="TreeGrafter"/>
</dbReference>
<gene>
    <name evidence="8" type="ORF">BKCO1_21000118</name>
</gene>
<organism evidence="8 9">
    <name type="scientific">Diplodia corticola</name>
    <dbReference type="NCBI Taxonomy" id="236234"/>
    <lineage>
        <taxon>Eukaryota</taxon>
        <taxon>Fungi</taxon>
        <taxon>Dikarya</taxon>
        <taxon>Ascomycota</taxon>
        <taxon>Pezizomycotina</taxon>
        <taxon>Dothideomycetes</taxon>
        <taxon>Dothideomycetes incertae sedis</taxon>
        <taxon>Botryosphaeriales</taxon>
        <taxon>Botryosphaeriaceae</taxon>
        <taxon>Diplodia</taxon>
    </lineage>
</organism>
<dbReference type="GO" id="GO:0003723">
    <property type="term" value="F:RNA binding"/>
    <property type="evidence" value="ECO:0007669"/>
    <property type="project" value="UniProtKB-KW"/>
</dbReference>
<dbReference type="InterPro" id="IPR029063">
    <property type="entry name" value="SAM-dependent_MTases_sf"/>
</dbReference>
<protein>
    <recommendedName>
        <fullName evidence="2">Mitochondrial transcription factor 1</fullName>
    </recommendedName>
</protein>
<dbReference type="PANTHER" id="PTHR11727">
    <property type="entry name" value="DIMETHYLADENOSINE TRANSFERASE"/>
    <property type="match status" value="1"/>
</dbReference>
<dbReference type="Proteomes" id="UP000183809">
    <property type="component" value="Unassembled WGS sequence"/>
</dbReference>
<dbReference type="PANTHER" id="PTHR11727:SF17">
    <property type="entry name" value="DIMETHYLADENOSINE TRANSFERASE 1, MITOCHONDRIAL"/>
    <property type="match status" value="1"/>
</dbReference>
<evidence type="ECO:0000256" key="6">
    <source>
        <dbReference type="ARBA" id="ARBA00022884"/>
    </source>
</evidence>
<dbReference type="Gene3D" id="3.40.50.150">
    <property type="entry name" value="Vaccinia Virus protein VP39"/>
    <property type="match status" value="1"/>
</dbReference>
<comment type="subcellular location">
    <subcellularLocation>
        <location evidence="1">Mitochondrion</location>
    </subcellularLocation>
</comment>
<evidence type="ECO:0000256" key="5">
    <source>
        <dbReference type="ARBA" id="ARBA00022691"/>
    </source>
</evidence>
<dbReference type="GeneID" id="31012887"/>
<name>A0A1J9RQ59_9PEZI</name>
<accession>A0A1J9RQ59</accession>
<dbReference type="Gene3D" id="1.10.8.100">
    <property type="entry name" value="Ribosomal RNA adenine dimethylase-like, domain 2"/>
    <property type="match status" value="1"/>
</dbReference>